<dbReference type="NCBIfam" id="TIGR00232">
    <property type="entry name" value="tktlase_bact"/>
    <property type="match status" value="1"/>
</dbReference>
<feature type="site" description="Important for catalytic activity" evidence="19">
    <location>
        <position position="26"/>
    </location>
</feature>
<evidence type="ECO:0000256" key="20">
    <source>
        <dbReference type="RuleBase" id="RU004996"/>
    </source>
</evidence>
<dbReference type="InterPro" id="IPR005478">
    <property type="entry name" value="Transketolase_bac-like"/>
</dbReference>
<evidence type="ECO:0000313" key="23">
    <source>
        <dbReference type="Proteomes" id="UP000593842"/>
    </source>
</evidence>
<proteinExistence type="inferred from homology"/>
<dbReference type="Proteomes" id="UP000593842">
    <property type="component" value="Chromosome"/>
</dbReference>
<comment type="cofactor">
    <cofactor evidence="18">
        <name>Mg(2+)</name>
        <dbReference type="ChEBI" id="CHEBI:18420"/>
    </cofactor>
    <text evidence="18">Binds 1 Mg(2+) ion per subunit. Can also utilize other divalent metal cations, such as Ca(2+), Mn(2+) and Co(2+).</text>
</comment>
<feature type="binding site" evidence="16">
    <location>
        <position position="381"/>
    </location>
    <ligand>
        <name>substrate</name>
    </ligand>
</feature>
<dbReference type="GeneID" id="70579917"/>
<protein>
    <recommendedName>
        <fullName evidence="7 14">Transketolase</fullName>
        <ecNumber evidence="7 14">2.2.1.1</ecNumber>
    </recommendedName>
</protein>
<evidence type="ECO:0000256" key="19">
    <source>
        <dbReference type="PIRSR" id="PIRSR605478-5"/>
    </source>
</evidence>
<feature type="binding site" evidence="18">
    <location>
        <position position="155"/>
    </location>
    <ligand>
        <name>Mg(2+)</name>
        <dbReference type="ChEBI" id="CHEBI:18420"/>
    </ligand>
</feature>
<evidence type="ECO:0000256" key="6">
    <source>
        <dbReference type="ARBA" id="ARBA00011738"/>
    </source>
</evidence>
<dbReference type="EC" id="2.2.1.1" evidence="7 14"/>
<dbReference type="Pfam" id="PF00456">
    <property type="entry name" value="Transketolase_N"/>
    <property type="match status" value="1"/>
</dbReference>
<dbReference type="InterPro" id="IPR049557">
    <property type="entry name" value="Transketolase_CS"/>
</dbReference>
<keyword evidence="12 17" id="KW-0786">Thiamine pyrophosphate</keyword>
<dbReference type="SUPFAM" id="SSF52518">
    <property type="entry name" value="Thiamin diphosphate-binding fold (THDP-binding)"/>
    <property type="match status" value="2"/>
</dbReference>
<evidence type="ECO:0000256" key="18">
    <source>
        <dbReference type="PIRSR" id="PIRSR605478-4"/>
    </source>
</evidence>
<feature type="binding site" evidence="17">
    <location>
        <begin position="114"/>
        <end position="116"/>
    </location>
    <ligand>
        <name>thiamine diphosphate</name>
        <dbReference type="ChEBI" id="CHEBI:58937"/>
    </ligand>
</feature>
<feature type="binding site" evidence="17">
    <location>
        <position position="156"/>
    </location>
    <ligand>
        <name>thiamine diphosphate</name>
        <dbReference type="ChEBI" id="CHEBI:58937"/>
    </ligand>
</feature>
<feature type="binding site" evidence="17">
    <location>
        <position position="260"/>
    </location>
    <ligand>
        <name>thiamine diphosphate</name>
        <dbReference type="ChEBI" id="CHEBI:58937"/>
    </ligand>
</feature>
<evidence type="ECO:0000256" key="7">
    <source>
        <dbReference type="ARBA" id="ARBA00013152"/>
    </source>
</evidence>
<dbReference type="InterPro" id="IPR029061">
    <property type="entry name" value="THDP-binding"/>
</dbReference>
<feature type="binding site" evidence="18">
    <location>
        <position position="185"/>
    </location>
    <ligand>
        <name>Mg(2+)</name>
        <dbReference type="ChEBI" id="CHEBI:18420"/>
    </ligand>
</feature>
<dbReference type="PANTHER" id="PTHR43522:SF2">
    <property type="entry name" value="TRANSKETOLASE 1-RELATED"/>
    <property type="match status" value="1"/>
</dbReference>
<dbReference type="RefSeq" id="WP_200765346.1">
    <property type="nucleotide sequence ID" value="NZ_AP024085.1"/>
</dbReference>
<evidence type="ECO:0000256" key="12">
    <source>
        <dbReference type="ARBA" id="ARBA00023052"/>
    </source>
</evidence>
<dbReference type="InterPro" id="IPR005474">
    <property type="entry name" value="Transketolase_N"/>
</dbReference>
<dbReference type="PROSITE" id="PS00801">
    <property type="entry name" value="TRANSKETOLASE_1"/>
    <property type="match status" value="1"/>
</dbReference>
<keyword evidence="11 18" id="KW-0460">Magnesium</keyword>
<keyword evidence="9 18" id="KW-0479">Metal-binding</keyword>
<dbReference type="InterPro" id="IPR055152">
    <property type="entry name" value="Transketolase-like_C_2"/>
</dbReference>
<comment type="cofactor">
    <cofactor evidence="2">
        <name>Mn(2+)</name>
        <dbReference type="ChEBI" id="CHEBI:29035"/>
    </cofactor>
</comment>
<dbReference type="AlphaFoldDB" id="A0A7I8E1U1"/>
<feature type="active site" description="Proton donor" evidence="15">
    <location>
        <position position="408"/>
    </location>
</feature>
<evidence type="ECO:0000256" key="4">
    <source>
        <dbReference type="ARBA" id="ARBA00002931"/>
    </source>
</evidence>
<dbReference type="Gene3D" id="3.40.50.970">
    <property type="match status" value="2"/>
</dbReference>
<organism evidence="22 23">
    <name type="scientific">Faecalibacillus intestinalis</name>
    <dbReference type="NCBI Taxonomy" id="1982626"/>
    <lineage>
        <taxon>Bacteria</taxon>
        <taxon>Bacillati</taxon>
        <taxon>Bacillota</taxon>
        <taxon>Erysipelotrichia</taxon>
        <taxon>Erysipelotrichales</taxon>
        <taxon>Coprobacillaceae</taxon>
        <taxon>Faecalibacillus</taxon>
    </lineage>
</organism>
<dbReference type="Gene3D" id="3.40.50.920">
    <property type="match status" value="1"/>
</dbReference>
<evidence type="ECO:0000256" key="1">
    <source>
        <dbReference type="ARBA" id="ARBA00001913"/>
    </source>
</evidence>
<feature type="binding site" evidence="17">
    <location>
        <position position="434"/>
    </location>
    <ligand>
        <name>thiamine diphosphate</name>
        <dbReference type="ChEBI" id="CHEBI:58937"/>
    </ligand>
</feature>
<feature type="binding site" evidence="16">
    <location>
        <position position="466"/>
    </location>
    <ligand>
        <name>substrate</name>
    </ligand>
</feature>
<name>A0A7I8E1U1_9FIRM</name>
<dbReference type="PROSITE" id="PS00802">
    <property type="entry name" value="TRANSKETOLASE_2"/>
    <property type="match status" value="1"/>
</dbReference>
<reference evidence="23" key="1">
    <citation type="submission" date="2020-09" db="EMBL/GenBank/DDBJ databases">
        <title>Complete genome sequencing of Faecalibacillus intestinalis strain 14EGH31.</title>
        <authorList>
            <person name="Sakamoto M."/>
            <person name="Murakami T."/>
            <person name="Mori H."/>
        </authorList>
    </citation>
    <scope>NUCLEOTIDE SEQUENCE [LARGE SCALE GENOMIC DNA]</scope>
    <source>
        <strain evidence="23">14EGH31</strain>
    </source>
</reference>
<dbReference type="PANTHER" id="PTHR43522">
    <property type="entry name" value="TRANSKETOLASE"/>
    <property type="match status" value="1"/>
</dbReference>
<comment type="subunit">
    <text evidence="6 20">Homodimer.</text>
</comment>
<comment type="cofactor">
    <cofactor evidence="1">
        <name>Ca(2+)</name>
        <dbReference type="ChEBI" id="CHEBI:29108"/>
    </cofactor>
</comment>
<comment type="cofactor">
    <cofactor evidence="3">
        <name>Co(2+)</name>
        <dbReference type="ChEBI" id="CHEBI:48828"/>
    </cofactor>
</comment>
<evidence type="ECO:0000259" key="21">
    <source>
        <dbReference type="SMART" id="SM00861"/>
    </source>
</evidence>
<feature type="binding site" evidence="17">
    <location>
        <position position="66"/>
    </location>
    <ligand>
        <name>thiamine diphosphate</name>
        <dbReference type="ChEBI" id="CHEBI:58937"/>
    </ligand>
</feature>
<evidence type="ECO:0000256" key="17">
    <source>
        <dbReference type="PIRSR" id="PIRSR605478-3"/>
    </source>
</evidence>
<evidence type="ECO:0000256" key="14">
    <source>
        <dbReference type="NCBIfam" id="TIGR00232"/>
    </source>
</evidence>
<evidence type="ECO:0000256" key="13">
    <source>
        <dbReference type="ARBA" id="ARBA00049473"/>
    </source>
</evidence>
<feature type="binding site" evidence="17">
    <location>
        <position position="185"/>
    </location>
    <ligand>
        <name>thiamine diphosphate</name>
        <dbReference type="ChEBI" id="CHEBI:58937"/>
    </ligand>
</feature>
<dbReference type="KEGG" id="fit:Fi14EGH31_14820"/>
<dbReference type="SMART" id="SM00861">
    <property type="entry name" value="Transket_pyr"/>
    <property type="match status" value="1"/>
</dbReference>
<comment type="cofactor">
    <cofactor evidence="17">
        <name>thiamine diphosphate</name>
        <dbReference type="ChEBI" id="CHEBI:58937"/>
    </cofactor>
    <text evidence="17">Binds 1 thiamine pyrophosphate per subunit. During the reaction, the substrate forms a covalent intermediate with the cofactor.</text>
</comment>
<evidence type="ECO:0000256" key="8">
    <source>
        <dbReference type="ARBA" id="ARBA00022679"/>
    </source>
</evidence>
<dbReference type="InterPro" id="IPR009014">
    <property type="entry name" value="Transketo_C/PFOR_II"/>
</dbReference>
<dbReference type="FunFam" id="3.40.50.970:FF:000045">
    <property type="entry name" value="Transketolase"/>
    <property type="match status" value="1"/>
</dbReference>
<dbReference type="GO" id="GO:0005829">
    <property type="term" value="C:cytosol"/>
    <property type="evidence" value="ECO:0007669"/>
    <property type="project" value="TreeGrafter"/>
</dbReference>
<dbReference type="CDD" id="cd07033">
    <property type="entry name" value="TPP_PYR_DXS_TK_like"/>
    <property type="match status" value="1"/>
</dbReference>
<comment type="cofactor">
    <cofactor evidence="20">
        <name>Mg(2+)</name>
        <dbReference type="ChEBI" id="CHEBI:18420"/>
    </cofactor>
    <cofactor evidence="20">
        <name>Ca(2+)</name>
        <dbReference type="ChEBI" id="CHEBI:29108"/>
    </cofactor>
    <cofactor evidence="20">
        <name>Mn(2+)</name>
        <dbReference type="ChEBI" id="CHEBI:29035"/>
    </cofactor>
    <cofactor evidence="20">
        <name>Co(2+)</name>
        <dbReference type="ChEBI" id="CHEBI:48828"/>
    </cofactor>
    <text evidence="20">Binds 1 Mg(2+) ion per subunit. Can also utilize other divalent metal cations, such as Ca(2+), Mn(2+) and Co(2+).</text>
</comment>
<dbReference type="InterPro" id="IPR033247">
    <property type="entry name" value="Transketolase_fam"/>
</dbReference>
<feature type="binding site" evidence="16">
    <location>
        <position position="470"/>
    </location>
    <ligand>
        <name>substrate</name>
    </ligand>
</feature>
<feature type="binding site" evidence="16">
    <location>
        <position position="260"/>
    </location>
    <ligand>
        <name>substrate</name>
    </ligand>
</feature>
<evidence type="ECO:0000256" key="11">
    <source>
        <dbReference type="ARBA" id="ARBA00022842"/>
    </source>
</evidence>
<dbReference type="InterPro" id="IPR020826">
    <property type="entry name" value="Transketolase_BS"/>
</dbReference>
<feature type="binding site" evidence="16">
    <location>
        <position position="26"/>
    </location>
    <ligand>
        <name>substrate</name>
    </ligand>
</feature>
<evidence type="ECO:0000256" key="5">
    <source>
        <dbReference type="ARBA" id="ARBA00007131"/>
    </source>
</evidence>
<keyword evidence="10 20" id="KW-0106">Calcium</keyword>
<evidence type="ECO:0000256" key="10">
    <source>
        <dbReference type="ARBA" id="ARBA00022837"/>
    </source>
</evidence>
<sequence length="659" mass="72821">MDISNLSIATIRSLGIDTINKANSGHPGMVLGSAPALYTLFNKELNIYNKETEWINRDRFVLASGHASALLYSMLHLTGFDVTIDDLKNFRQLNSHTPGHPEIEMTHGVDASSGPLGQGIPMAAGMAMAEKFLASQYNKENFDIIDHYTYVLCGDGDMQEGVTYEAASLAGHLSLGKLIVLYDANKVTLDGPLSMSFSENVKKRYEACNWQVLEVKDGNDINEIHKAIKKGKKEQFKPTLIIVNTVIGFGSANQGTNKVHGAPLGKEDGKNAKLSYGFDHDEFYVPEEVYEDFKKKTIKRGKSKFNKWNKLFNEYKEQYPTEAKQLEDAIAGKYSLNIDELLKNYPVGHNDATRNTSLEVIQEVAKQNPTFLSGTADLASSTKTKIKDEDDFSVENYNGRNLVFGIREFAMVAIMNGMTLHKGVKVSAGGFLVFSDYFKAAVRMACLMKLPIILPLSHDSIAVGEDGPTHQPIEQFAMLRSIPNMHVIRPGDAVEMAAAWKLAIESTENPTALILTRQNVETMENSSVEGVSKGAYVIGKEENHLDAIIIASGSEVNLAMKAKKVLLEKGIDVRVVSMPCQEIFDQQDEQYKEAVLPNAMRKRLSVEMASSFGWHKYVGLDGITMSIDEFGKSAPAQDVIQSYGFTVDGVVENIEKLLK</sequence>
<feature type="site" description="Important for catalytic activity" evidence="19">
    <location>
        <position position="260"/>
    </location>
</feature>
<dbReference type="InterPro" id="IPR005475">
    <property type="entry name" value="Transketolase-like_Pyr-bd"/>
</dbReference>
<feature type="binding site" evidence="16">
    <location>
        <position position="458"/>
    </location>
    <ligand>
        <name>substrate</name>
    </ligand>
</feature>
<dbReference type="GO" id="GO:0006098">
    <property type="term" value="P:pentose-phosphate shunt"/>
    <property type="evidence" value="ECO:0007669"/>
    <property type="project" value="TreeGrafter"/>
</dbReference>
<comment type="similarity">
    <text evidence="5 20">Belongs to the transketolase family.</text>
</comment>
<evidence type="ECO:0000256" key="16">
    <source>
        <dbReference type="PIRSR" id="PIRSR605478-2"/>
    </source>
</evidence>
<dbReference type="Pfam" id="PF22613">
    <property type="entry name" value="Transketolase_C_1"/>
    <property type="match status" value="1"/>
</dbReference>
<comment type="catalytic activity">
    <reaction evidence="13 20">
        <text>D-sedoheptulose 7-phosphate + D-glyceraldehyde 3-phosphate = aldehydo-D-ribose 5-phosphate + D-xylulose 5-phosphate</text>
        <dbReference type="Rhea" id="RHEA:10508"/>
        <dbReference type="ChEBI" id="CHEBI:57483"/>
        <dbReference type="ChEBI" id="CHEBI:57737"/>
        <dbReference type="ChEBI" id="CHEBI:58273"/>
        <dbReference type="ChEBI" id="CHEBI:59776"/>
        <dbReference type="EC" id="2.2.1.1"/>
    </reaction>
</comment>
<comment type="function">
    <text evidence="4 20">Catalyzes the transfer of a two-carbon ketol group from a ketose donor to an aldose acceptor, via a covalent intermediate with the cofactor thiamine pyrophosphate.</text>
</comment>
<feature type="binding site" evidence="18">
    <location>
        <position position="187"/>
    </location>
    <ligand>
        <name>Mg(2+)</name>
        <dbReference type="ChEBI" id="CHEBI:18420"/>
    </ligand>
</feature>
<dbReference type="FunFam" id="3.40.50.970:FF:000004">
    <property type="entry name" value="Transketolase"/>
    <property type="match status" value="1"/>
</dbReference>
<dbReference type="EMBL" id="AP024085">
    <property type="protein sequence ID" value="BCL57770.1"/>
    <property type="molecule type" value="Genomic_DNA"/>
</dbReference>
<feature type="binding site" evidence="16">
    <location>
        <position position="517"/>
    </location>
    <ligand>
        <name>substrate</name>
    </ligand>
</feature>
<evidence type="ECO:0000256" key="3">
    <source>
        <dbReference type="ARBA" id="ARBA00001941"/>
    </source>
</evidence>
<evidence type="ECO:0000256" key="2">
    <source>
        <dbReference type="ARBA" id="ARBA00001936"/>
    </source>
</evidence>
<evidence type="ECO:0000256" key="9">
    <source>
        <dbReference type="ARBA" id="ARBA00022723"/>
    </source>
</evidence>
<evidence type="ECO:0000313" key="22">
    <source>
        <dbReference type="EMBL" id="BCL57770.1"/>
    </source>
</evidence>
<dbReference type="GO" id="GO:0046872">
    <property type="term" value="F:metal ion binding"/>
    <property type="evidence" value="ECO:0007669"/>
    <property type="project" value="UniProtKB-KW"/>
</dbReference>
<dbReference type="GO" id="GO:0004802">
    <property type="term" value="F:transketolase activity"/>
    <property type="evidence" value="ECO:0007669"/>
    <property type="project" value="UniProtKB-UniRule"/>
</dbReference>
<dbReference type="SUPFAM" id="SSF52922">
    <property type="entry name" value="TK C-terminal domain-like"/>
    <property type="match status" value="1"/>
</dbReference>
<dbReference type="Pfam" id="PF02779">
    <property type="entry name" value="Transket_pyr"/>
    <property type="match status" value="1"/>
</dbReference>
<dbReference type="FunFam" id="3.40.50.920:FF:000003">
    <property type="entry name" value="Transketolase"/>
    <property type="match status" value="1"/>
</dbReference>
<dbReference type="CDD" id="cd02012">
    <property type="entry name" value="TPP_TK"/>
    <property type="match status" value="1"/>
</dbReference>
<evidence type="ECO:0000256" key="15">
    <source>
        <dbReference type="PIRSR" id="PIRSR605478-1"/>
    </source>
</evidence>
<gene>
    <name evidence="22" type="primary">tkt</name>
    <name evidence="22" type="ORF">Fi14EGH31_14820</name>
</gene>
<accession>A0A7I8E1U1</accession>
<feature type="domain" description="Transketolase-like pyrimidine-binding" evidence="21">
    <location>
        <begin position="351"/>
        <end position="522"/>
    </location>
</feature>
<feature type="binding site" evidence="16">
    <location>
        <position position="354"/>
    </location>
    <ligand>
        <name>substrate</name>
    </ligand>
</feature>
<keyword evidence="8 20" id="KW-0808">Transferase</keyword>